<dbReference type="AlphaFoldDB" id="A0A317ZTR0"/>
<protein>
    <recommendedName>
        <fullName evidence="3">Orc1-like AAA ATPase domain-containing protein</fullName>
    </recommendedName>
</protein>
<reference evidence="1 2" key="1">
    <citation type="submission" date="2018-05" db="EMBL/GenBank/DDBJ databases">
        <title>Genetic diversity of glacier-inhabiting Cryobacterium bacteria in China and description of Cryobacterium mengkeensis sp. nov. and Arthrobacter glacialis sp. nov.</title>
        <authorList>
            <person name="Liu Q."/>
            <person name="Xin Y.-H."/>
        </authorList>
    </citation>
    <scope>NUCLEOTIDE SEQUENCE [LARGE SCALE GENOMIC DNA]</scope>
    <source>
        <strain evidence="1 2">SK-1</strain>
    </source>
</reference>
<evidence type="ECO:0000313" key="2">
    <source>
        <dbReference type="Proteomes" id="UP000246722"/>
    </source>
</evidence>
<accession>A0A317ZTR0</accession>
<dbReference type="EMBL" id="QHLY01000012">
    <property type="protein sequence ID" value="PXA68523.1"/>
    <property type="molecule type" value="Genomic_DNA"/>
</dbReference>
<dbReference type="Gene3D" id="3.40.50.300">
    <property type="entry name" value="P-loop containing nucleotide triphosphate hydrolases"/>
    <property type="match status" value="1"/>
</dbReference>
<proteinExistence type="predicted"/>
<evidence type="ECO:0008006" key="3">
    <source>
        <dbReference type="Google" id="ProtNLM"/>
    </source>
</evidence>
<dbReference type="OrthoDB" id="2531964at2"/>
<dbReference type="Proteomes" id="UP000246722">
    <property type="component" value="Unassembled WGS sequence"/>
</dbReference>
<keyword evidence="2" id="KW-1185">Reference proteome</keyword>
<name>A0A317ZTR0_9MICO</name>
<sequence>MRAPELSLFDVFGVSREIPLNYVVREKVDGVFLDALTQHKHLVIHGSSKQGKTSLRKHTLPSTDYIIVTCSNKWNLAELHAAILKAAGYKLEGTTIRTTSGDLKVNAKLGAKLKLPFIGDAGAEVGTEASEATARSEAETSLELDAADVNDIIDALDKSNSPKRIVLEDFHYLPEETQTDFAVALKAFHEDSAYCFIVVGVWLDENRLLQHNGDLGGRLLSVNADKWTVEELKSVMNVGSAQLNIKFTPQFMDSLIDGSLSSVWIVQEVCKLACERAGVYATQENCVVIDDDVPALITQVVNQDTARYVGFLSRFAGGIQNTRLEMFRWILMSVLLAELEDLTRGLTYGWLTQTINMHHPTAPVNAGNITQALQSTASLQLVHMKLKPIILDYNQTARRLTVVDRSFMIWLQHQDRAALISELELS</sequence>
<gene>
    <name evidence="1" type="ORF">CTB96_18200</name>
</gene>
<organism evidence="1 2">
    <name type="scientific">Cryobacterium arcticum</name>
    <dbReference type="NCBI Taxonomy" id="670052"/>
    <lineage>
        <taxon>Bacteria</taxon>
        <taxon>Bacillati</taxon>
        <taxon>Actinomycetota</taxon>
        <taxon>Actinomycetes</taxon>
        <taxon>Micrococcales</taxon>
        <taxon>Microbacteriaceae</taxon>
        <taxon>Cryobacterium</taxon>
    </lineage>
</organism>
<dbReference type="InterPro" id="IPR027417">
    <property type="entry name" value="P-loop_NTPase"/>
</dbReference>
<evidence type="ECO:0000313" key="1">
    <source>
        <dbReference type="EMBL" id="PXA68523.1"/>
    </source>
</evidence>
<dbReference type="SUPFAM" id="SSF52540">
    <property type="entry name" value="P-loop containing nucleoside triphosphate hydrolases"/>
    <property type="match status" value="1"/>
</dbReference>
<comment type="caution">
    <text evidence="1">The sequence shown here is derived from an EMBL/GenBank/DDBJ whole genome shotgun (WGS) entry which is preliminary data.</text>
</comment>